<dbReference type="Pfam" id="PF01151">
    <property type="entry name" value="ELO"/>
    <property type="match status" value="1"/>
</dbReference>
<accession>A0A0A9YPJ0</accession>
<dbReference type="PANTHER" id="PTHR11157:SF103">
    <property type="entry name" value="ELONGATION OF VERY LONG CHAIN FATTY ACIDS PROTEIN"/>
    <property type="match status" value="1"/>
</dbReference>
<dbReference type="EMBL" id="GBHO01008637">
    <property type="protein sequence ID" value="JAG34967.1"/>
    <property type="molecule type" value="Transcribed_RNA"/>
</dbReference>
<evidence type="ECO:0000256" key="1">
    <source>
        <dbReference type="ARBA" id="ARBA00004141"/>
    </source>
</evidence>
<organism evidence="11">
    <name type="scientific">Lygus hesperus</name>
    <name type="common">Western plant bug</name>
    <dbReference type="NCBI Taxonomy" id="30085"/>
    <lineage>
        <taxon>Eukaryota</taxon>
        <taxon>Metazoa</taxon>
        <taxon>Ecdysozoa</taxon>
        <taxon>Arthropoda</taxon>
        <taxon>Hexapoda</taxon>
        <taxon>Insecta</taxon>
        <taxon>Pterygota</taxon>
        <taxon>Neoptera</taxon>
        <taxon>Paraneoptera</taxon>
        <taxon>Hemiptera</taxon>
        <taxon>Heteroptera</taxon>
        <taxon>Panheteroptera</taxon>
        <taxon>Cimicomorpha</taxon>
        <taxon>Miridae</taxon>
        <taxon>Mirini</taxon>
        <taxon>Lygus</taxon>
    </lineage>
</organism>
<evidence type="ECO:0000256" key="6">
    <source>
        <dbReference type="ARBA" id="ARBA00022989"/>
    </source>
</evidence>
<evidence type="ECO:0000313" key="13">
    <source>
        <dbReference type="EMBL" id="JAG58877.1"/>
    </source>
</evidence>
<sequence>MITLLSNFSMAGVDALRWPDTDNAFKGVPADAIVDTWFLMSSPTPILSLVLFYLYFVLSLGPKLMESRKAFDLKYTMVLYNLYQVVFSSWLCSRLIFSWAAIKYIYNHACMPMDRGVNPLVSILNDSTWWYFMSKVVELLDTLFFVLRKKQNQVTVLHVWHHSNMVLSTWIYLKYIRGEQAILPGFINSCVHVVMYSYYLLAAMGPTIQKHLWWKKYITKLQLGQFLTILCYLSLLVGFDCKVPSGLTAYIALNTTIFLVLFLNFYRQAYTKKDRKDKKNFCLPEQTQTKPVKAE</sequence>
<dbReference type="EMBL" id="GBRD01002023">
    <property type="protein sequence ID" value="JAG63798.1"/>
    <property type="molecule type" value="Transcribed_RNA"/>
</dbReference>
<keyword evidence="7 10" id="KW-0443">Lipid metabolism</keyword>
<reference evidence="11" key="2">
    <citation type="submission" date="2014-07" db="EMBL/GenBank/DDBJ databases">
        <authorList>
            <person name="Hull J."/>
        </authorList>
    </citation>
    <scope>NUCLEOTIDE SEQUENCE</scope>
</reference>
<evidence type="ECO:0000313" key="12">
    <source>
        <dbReference type="EMBL" id="JAG37455.1"/>
    </source>
</evidence>
<dbReference type="EMBL" id="GBRD01002021">
    <property type="protein sequence ID" value="JAG63800.1"/>
    <property type="molecule type" value="Transcribed_RNA"/>
</dbReference>
<dbReference type="EC" id="2.3.1.199" evidence="10"/>
<dbReference type="GO" id="GO:0042761">
    <property type="term" value="P:very long-chain fatty acid biosynthetic process"/>
    <property type="evidence" value="ECO:0007669"/>
    <property type="project" value="TreeGrafter"/>
</dbReference>
<keyword evidence="8 10" id="KW-0472">Membrane</keyword>
<dbReference type="EMBL" id="GBRD01002025">
    <property type="protein sequence ID" value="JAG63796.1"/>
    <property type="molecule type" value="Transcribed_RNA"/>
</dbReference>
<comment type="catalytic activity">
    <reaction evidence="10">
        <text>a very-long-chain acyl-CoA + malonyl-CoA + H(+) = a very-long-chain 3-oxoacyl-CoA + CO2 + CoA</text>
        <dbReference type="Rhea" id="RHEA:32727"/>
        <dbReference type="ChEBI" id="CHEBI:15378"/>
        <dbReference type="ChEBI" id="CHEBI:16526"/>
        <dbReference type="ChEBI" id="CHEBI:57287"/>
        <dbReference type="ChEBI" id="CHEBI:57384"/>
        <dbReference type="ChEBI" id="CHEBI:90725"/>
        <dbReference type="ChEBI" id="CHEBI:90736"/>
        <dbReference type="EC" id="2.3.1.199"/>
    </reaction>
</comment>
<comment type="subcellular location">
    <subcellularLocation>
        <location evidence="1">Membrane</location>
        <topology evidence="1">Multi-pass membrane protein</topology>
    </subcellularLocation>
</comment>
<keyword evidence="3 10" id="KW-0808">Transferase</keyword>
<evidence type="ECO:0000256" key="4">
    <source>
        <dbReference type="ARBA" id="ARBA00022692"/>
    </source>
</evidence>
<dbReference type="EMBL" id="GBRD01006944">
    <property type="protein sequence ID" value="JAG58877.1"/>
    <property type="molecule type" value="Transcribed_RNA"/>
</dbReference>
<dbReference type="GO" id="GO:0034625">
    <property type="term" value="P:fatty acid elongation, monounsaturated fatty acid"/>
    <property type="evidence" value="ECO:0007669"/>
    <property type="project" value="TreeGrafter"/>
</dbReference>
<dbReference type="InterPro" id="IPR002076">
    <property type="entry name" value="ELO_fam"/>
</dbReference>
<dbReference type="EMBL" id="GBRD01002026">
    <property type="protein sequence ID" value="JAG63795.1"/>
    <property type="molecule type" value="Transcribed_RNA"/>
</dbReference>
<dbReference type="GO" id="GO:0019367">
    <property type="term" value="P:fatty acid elongation, saturated fatty acid"/>
    <property type="evidence" value="ECO:0007669"/>
    <property type="project" value="TreeGrafter"/>
</dbReference>
<feature type="transmembrane region" description="Helical" evidence="10">
    <location>
        <begin position="78"/>
        <end position="102"/>
    </location>
</feature>
<feature type="transmembrane region" description="Helical" evidence="10">
    <location>
        <begin position="37"/>
        <end position="58"/>
    </location>
</feature>
<keyword evidence="4 10" id="KW-0812">Transmembrane</keyword>
<dbReference type="PANTHER" id="PTHR11157">
    <property type="entry name" value="FATTY ACID ACYL TRANSFERASE-RELATED"/>
    <property type="match status" value="1"/>
</dbReference>
<feature type="transmembrane region" description="Helical" evidence="10">
    <location>
        <begin position="247"/>
        <end position="266"/>
    </location>
</feature>
<keyword evidence="5 10" id="KW-0276">Fatty acid metabolism</keyword>
<dbReference type="GO" id="GO:0005789">
    <property type="term" value="C:endoplasmic reticulum membrane"/>
    <property type="evidence" value="ECO:0007669"/>
    <property type="project" value="TreeGrafter"/>
</dbReference>
<keyword evidence="9 10" id="KW-0275">Fatty acid biosynthesis</keyword>
<feature type="transmembrane region" description="Helical" evidence="10">
    <location>
        <begin position="217"/>
        <end position="235"/>
    </location>
</feature>
<evidence type="ECO:0000313" key="11">
    <source>
        <dbReference type="EMBL" id="JAG34967.1"/>
    </source>
</evidence>
<name>A0A0A9YPJ0_LYGHE</name>
<evidence type="ECO:0000256" key="10">
    <source>
        <dbReference type="RuleBase" id="RU361115"/>
    </source>
</evidence>
<evidence type="ECO:0000256" key="5">
    <source>
        <dbReference type="ARBA" id="ARBA00022832"/>
    </source>
</evidence>
<feature type="transmembrane region" description="Helical" evidence="10">
    <location>
        <begin position="185"/>
        <end position="205"/>
    </location>
</feature>
<keyword evidence="6 10" id="KW-1133">Transmembrane helix</keyword>
<reference evidence="11" key="1">
    <citation type="journal article" date="2014" name="PLoS ONE">
        <title>Transcriptome-Based Identification of ABC Transporters in the Western Tarnished Plant Bug Lygus hesperus.</title>
        <authorList>
            <person name="Hull J.J."/>
            <person name="Chaney K."/>
            <person name="Geib S.M."/>
            <person name="Fabrick J.A."/>
            <person name="Brent C.S."/>
            <person name="Walsh D."/>
            <person name="Lavine L.C."/>
        </authorList>
    </citation>
    <scope>NUCLEOTIDE SEQUENCE</scope>
</reference>
<dbReference type="EMBL" id="GBRD01002022">
    <property type="protein sequence ID" value="JAG63799.1"/>
    <property type="molecule type" value="Transcribed_RNA"/>
</dbReference>
<dbReference type="GO" id="GO:0030148">
    <property type="term" value="P:sphingolipid biosynthetic process"/>
    <property type="evidence" value="ECO:0007669"/>
    <property type="project" value="TreeGrafter"/>
</dbReference>
<dbReference type="EMBL" id="GBRD01006936">
    <property type="protein sequence ID" value="JAG58885.1"/>
    <property type="molecule type" value="Transcribed_RNA"/>
</dbReference>
<keyword evidence="2 10" id="KW-0444">Lipid biosynthesis</keyword>
<comment type="similarity">
    <text evidence="10">Belongs to the ELO family.</text>
</comment>
<evidence type="ECO:0000256" key="2">
    <source>
        <dbReference type="ARBA" id="ARBA00022516"/>
    </source>
</evidence>
<evidence type="ECO:0000256" key="3">
    <source>
        <dbReference type="ARBA" id="ARBA00022679"/>
    </source>
</evidence>
<reference evidence="13" key="3">
    <citation type="submission" date="2014-09" db="EMBL/GenBank/DDBJ databases">
        <authorList>
            <person name="Magalhaes I.L.F."/>
            <person name="Oliveira U."/>
            <person name="Santos F.R."/>
            <person name="Vidigal T.H.D.A."/>
            <person name="Brescovit A.D."/>
            <person name="Santos A.J."/>
        </authorList>
    </citation>
    <scope>NUCLEOTIDE SEQUENCE</scope>
</reference>
<evidence type="ECO:0000256" key="7">
    <source>
        <dbReference type="ARBA" id="ARBA00023098"/>
    </source>
</evidence>
<dbReference type="AlphaFoldDB" id="A0A0A9YPJ0"/>
<evidence type="ECO:0000256" key="8">
    <source>
        <dbReference type="ARBA" id="ARBA00023136"/>
    </source>
</evidence>
<dbReference type="EMBL" id="GBRD01006939">
    <property type="protein sequence ID" value="JAG58882.1"/>
    <property type="molecule type" value="Transcribed_RNA"/>
</dbReference>
<dbReference type="GO" id="GO:0034626">
    <property type="term" value="P:fatty acid elongation, polyunsaturated fatty acid"/>
    <property type="evidence" value="ECO:0007669"/>
    <property type="project" value="TreeGrafter"/>
</dbReference>
<dbReference type="EMBL" id="GBHO01006149">
    <property type="protein sequence ID" value="JAG37455.1"/>
    <property type="molecule type" value="Transcribed_RNA"/>
</dbReference>
<evidence type="ECO:0000256" key="9">
    <source>
        <dbReference type="ARBA" id="ARBA00023160"/>
    </source>
</evidence>
<protein>
    <recommendedName>
        <fullName evidence="10">Elongation of very long chain fatty acids protein</fullName>
        <ecNumber evidence="10">2.3.1.199</ecNumber>
    </recommendedName>
    <alternativeName>
        <fullName evidence="10">Very-long-chain 3-oxoacyl-CoA synthase</fullName>
    </alternativeName>
</protein>
<proteinExistence type="inferred from homology"/>
<gene>
    <name evidence="11" type="primary">ELOVL7_4</name>
    <name evidence="12" type="synonym">ELOVL7_3</name>
    <name evidence="12" type="ORF">CM83_64851</name>
    <name evidence="11" type="ORF">CM83_64852</name>
</gene>
<dbReference type="GO" id="GO:0009922">
    <property type="term" value="F:fatty acid elongase activity"/>
    <property type="evidence" value="ECO:0007669"/>
    <property type="project" value="UniProtKB-EC"/>
</dbReference>